<protein>
    <submittedName>
        <fullName evidence="2">Uncharacterized protein</fullName>
    </submittedName>
</protein>
<evidence type="ECO:0000313" key="2">
    <source>
        <dbReference type="EMBL" id="KZC12448.1"/>
    </source>
</evidence>
<name>A0A154PMC9_DUFNO</name>
<dbReference type="AlphaFoldDB" id="A0A154PMC9"/>
<dbReference type="EMBL" id="KQ434948">
    <property type="protein sequence ID" value="KZC12448.1"/>
    <property type="molecule type" value="Genomic_DNA"/>
</dbReference>
<sequence>MPLFAIEDADARIPARSRYVPTTKYSGVARLPQPSRSRELNDVESIPPAASGNQGGIHRRETEYARDRERKGVPSIACKRAA</sequence>
<gene>
    <name evidence="2" type="ORF">WN55_03986</name>
</gene>
<reference evidence="2 3" key="1">
    <citation type="submission" date="2015-07" db="EMBL/GenBank/DDBJ databases">
        <title>The genome of Dufourea novaeangliae.</title>
        <authorList>
            <person name="Pan H."/>
            <person name="Kapheim K."/>
        </authorList>
    </citation>
    <scope>NUCLEOTIDE SEQUENCE [LARGE SCALE GENOMIC DNA]</scope>
    <source>
        <strain evidence="2">0120121106</strain>
        <tissue evidence="2">Whole body</tissue>
    </source>
</reference>
<evidence type="ECO:0000313" key="3">
    <source>
        <dbReference type="Proteomes" id="UP000076502"/>
    </source>
</evidence>
<feature type="compositionally biased region" description="Basic and acidic residues" evidence="1">
    <location>
        <begin position="58"/>
        <end position="72"/>
    </location>
</feature>
<organism evidence="2 3">
    <name type="scientific">Dufourea novaeangliae</name>
    <name type="common">Sweat bee</name>
    <dbReference type="NCBI Taxonomy" id="178035"/>
    <lineage>
        <taxon>Eukaryota</taxon>
        <taxon>Metazoa</taxon>
        <taxon>Ecdysozoa</taxon>
        <taxon>Arthropoda</taxon>
        <taxon>Hexapoda</taxon>
        <taxon>Insecta</taxon>
        <taxon>Pterygota</taxon>
        <taxon>Neoptera</taxon>
        <taxon>Endopterygota</taxon>
        <taxon>Hymenoptera</taxon>
        <taxon>Apocrita</taxon>
        <taxon>Aculeata</taxon>
        <taxon>Apoidea</taxon>
        <taxon>Anthophila</taxon>
        <taxon>Halictidae</taxon>
        <taxon>Rophitinae</taxon>
        <taxon>Dufourea</taxon>
    </lineage>
</organism>
<keyword evidence="3" id="KW-1185">Reference proteome</keyword>
<feature type="region of interest" description="Disordered" evidence="1">
    <location>
        <begin position="34"/>
        <end position="82"/>
    </location>
</feature>
<proteinExistence type="predicted"/>
<accession>A0A154PMC9</accession>
<evidence type="ECO:0000256" key="1">
    <source>
        <dbReference type="SAM" id="MobiDB-lite"/>
    </source>
</evidence>
<dbReference type="Proteomes" id="UP000076502">
    <property type="component" value="Unassembled WGS sequence"/>
</dbReference>